<dbReference type="PANTHER" id="PTHR43280:SF28">
    <property type="entry name" value="HTH-TYPE TRANSCRIPTIONAL ACTIVATOR RHAS"/>
    <property type="match status" value="1"/>
</dbReference>
<name>A0ABW3DJC6_9BACL</name>
<dbReference type="SUPFAM" id="SSF53807">
    <property type="entry name" value="Helical backbone' metal receptor"/>
    <property type="match status" value="1"/>
</dbReference>
<keyword evidence="2" id="KW-0238">DNA-binding</keyword>
<dbReference type="InterPro" id="IPR002491">
    <property type="entry name" value="ABC_transptr_periplasmic_BD"/>
</dbReference>
<dbReference type="PROSITE" id="PS50983">
    <property type="entry name" value="FE_B12_PBP"/>
    <property type="match status" value="1"/>
</dbReference>
<dbReference type="PROSITE" id="PS00041">
    <property type="entry name" value="HTH_ARAC_FAMILY_1"/>
    <property type="match status" value="1"/>
</dbReference>
<accession>A0ABW3DJC6</accession>
<keyword evidence="7" id="KW-1185">Reference proteome</keyword>
<evidence type="ECO:0000256" key="3">
    <source>
        <dbReference type="ARBA" id="ARBA00023163"/>
    </source>
</evidence>
<evidence type="ECO:0000313" key="7">
    <source>
        <dbReference type="Proteomes" id="UP001597120"/>
    </source>
</evidence>
<evidence type="ECO:0000259" key="4">
    <source>
        <dbReference type="PROSITE" id="PS01124"/>
    </source>
</evidence>
<evidence type="ECO:0000256" key="2">
    <source>
        <dbReference type="ARBA" id="ARBA00023125"/>
    </source>
</evidence>
<proteinExistence type="predicted"/>
<keyword evidence="3" id="KW-0804">Transcription</keyword>
<feature type="domain" description="Fe/B12 periplasmic-binding" evidence="5">
    <location>
        <begin position="123"/>
        <end position="382"/>
    </location>
</feature>
<evidence type="ECO:0000256" key="1">
    <source>
        <dbReference type="ARBA" id="ARBA00023015"/>
    </source>
</evidence>
<dbReference type="SMART" id="SM00342">
    <property type="entry name" value="HTH_ARAC"/>
    <property type="match status" value="1"/>
</dbReference>
<dbReference type="Pfam" id="PF01497">
    <property type="entry name" value="Peripla_BP_2"/>
    <property type="match status" value="1"/>
</dbReference>
<evidence type="ECO:0000259" key="5">
    <source>
        <dbReference type="PROSITE" id="PS50983"/>
    </source>
</evidence>
<dbReference type="EMBL" id="JBHTIU010000106">
    <property type="protein sequence ID" value="MFD0872270.1"/>
    <property type="molecule type" value="Genomic_DNA"/>
</dbReference>
<reference evidence="7" key="1">
    <citation type="journal article" date="2019" name="Int. J. Syst. Evol. Microbiol.">
        <title>The Global Catalogue of Microorganisms (GCM) 10K type strain sequencing project: providing services to taxonomists for standard genome sequencing and annotation.</title>
        <authorList>
            <consortium name="The Broad Institute Genomics Platform"/>
            <consortium name="The Broad Institute Genome Sequencing Center for Infectious Disease"/>
            <person name="Wu L."/>
            <person name="Ma J."/>
        </authorList>
    </citation>
    <scope>NUCLEOTIDE SEQUENCE [LARGE SCALE GENOMIC DNA]</scope>
    <source>
        <strain evidence="7">CCUG 57263</strain>
    </source>
</reference>
<evidence type="ECO:0000313" key="6">
    <source>
        <dbReference type="EMBL" id="MFD0872270.1"/>
    </source>
</evidence>
<dbReference type="InterPro" id="IPR009057">
    <property type="entry name" value="Homeodomain-like_sf"/>
</dbReference>
<dbReference type="Gene3D" id="3.40.50.1980">
    <property type="entry name" value="Nitrogenase molybdenum iron protein domain"/>
    <property type="match status" value="2"/>
</dbReference>
<dbReference type="Gene3D" id="1.10.10.60">
    <property type="entry name" value="Homeodomain-like"/>
    <property type="match status" value="2"/>
</dbReference>
<comment type="caution">
    <text evidence="6">The sequence shown here is derived from an EMBL/GenBank/DDBJ whole genome shotgun (WGS) entry which is preliminary data.</text>
</comment>
<protein>
    <submittedName>
        <fullName evidence="6">AraC family transcriptional regulator</fullName>
    </submittedName>
</protein>
<dbReference type="InterPro" id="IPR018060">
    <property type="entry name" value="HTH_AraC"/>
</dbReference>
<dbReference type="SUPFAM" id="SSF46689">
    <property type="entry name" value="Homeodomain-like"/>
    <property type="match status" value="2"/>
</dbReference>
<keyword evidence="1" id="KW-0805">Transcription regulation</keyword>
<dbReference type="InterPro" id="IPR020449">
    <property type="entry name" value="Tscrpt_reg_AraC-type_HTH"/>
</dbReference>
<dbReference type="PRINTS" id="PR00032">
    <property type="entry name" value="HTHARAC"/>
</dbReference>
<sequence>MGADDRSSVTSSDRPSGMNLQQIREYMENHYHEPLSIAQLAHMANLSPKYFVYAFKKTFGQSAMDYLTDLRINRAKRYLLESEYRMREIAHKVGYSDEFYFSRKFKKEVGISPSEFVKKRKIRVAACSPSVIGQLLALKIIPVSAPLNSKWTPYYYYAYRSQIEVCLEYDGLREADWRQWVRSRPDAIVGDVHLSEHVRRKLEDTAPALFLPCPPLNWREQLHQIALFLGREEQCKAWIQSYEQKVQFARKQLAPVLDTDSFVVLRLCGEVLYIYCNQGIHDLLYYDLKVTPAYPAEALYNTELTIEQLDRLDPDRILVAVCPEPVSRAYWLSLQHNEAWCKLKAVNRGHVYTIPSDPWFEYSATAIDRMLDEILLFFTGKNPKRMWRKSMETSMSIIYNLPY</sequence>
<feature type="domain" description="HTH araC/xylS-type" evidence="4">
    <location>
        <begin position="21"/>
        <end position="119"/>
    </location>
</feature>
<dbReference type="PROSITE" id="PS01124">
    <property type="entry name" value="HTH_ARAC_FAMILY_2"/>
    <property type="match status" value="1"/>
</dbReference>
<dbReference type="InterPro" id="IPR018062">
    <property type="entry name" value="HTH_AraC-typ_CS"/>
</dbReference>
<dbReference type="Proteomes" id="UP001597120">
    <property type="component" value="Unassembled WGS sequence"/>
</dbReference>
<gene>
    <name evidence="6" type="ORF">ACFQ03_24415</name>
</gene>
<dbReference type="RefSeq" id="WP_144933454.1">
    <property type="nucleotide sequence ID" value="NZ_JBHTIU010000106.1"/>
</dbReference>
<dbReference type="PANTHER" id="PTHR43280">
    <property type="entry name" value="ARAC-FAMILY TRANSCRIPTIONAL REGULATOR"/>
    <property type="match status" value="1"/>
</dbReference>
<dbReference type="Pfam" id="PF12833">
    <property type="entry name" value="HTH_18"/>
    <property type="match status" value="1"/>
</dbReference>
<organism evidence="6 7">
    <name type="scientific">Paenibacillus residui</name>
    <dbReference type="NCBI Taxonomy" id="629724"/>
    <lineage>
        <taxon>Bacteria</taxon>
        <taxon>Bacillati</taxon>
        <taxon>Bacillota</taxon>
        <taxon>Bacilli</taxon>
        <taxon>Bacillales</taxon>
        <taxon>Paenibacillaceae</taxon>
        <taxon>Paenibacillus</taxon>
    </lineage>
</organism>